<comment type="caution">
    <text evidence="2">The sequence shown here is derived from an EMBL/GenBank/DDBJ whole genome shotgun (WGS) entry which is preliminary data.</text>
</comment>
<dbReference type="EMBL" id="BPLR01006449">
    <property type="protein sequence ID" value="GIY09950.1"/>
    <property type="molecule type" value="Genomic_DNA"/>
</dbReference>
<evidence type="ECO:0000313" key="3">
    <source>
        <dbReference type="Proteomes" id="UP001054945"/>
    </source>
</evidence>
<sequence>MNPGREVTPTLSRQNRLPLPSPAGTAQMRGLRARPVVRQVKKLPRPIHVSPHTPESSVISDSTRALARNLD</sequence>
<keyword evidence="3" id="KW-1185">Reference proteome</keyword>
<gene>
    <name evidence="2" type="ORF">CEXT_178291</name>
</gene>
<evidence type="ECO:0000256" key="1">
    <source>
        <dbReference type="SAM" id="MobiDB-lite"/>
    </source>
</evidence>
<feature type="region of interest" description="Disordered" evidence="1">
    <location>
        <begin position="1"/>
        <end position="71"/>
    </location>
</feature>
<feature type="compositionally biased region" description="Polar residues" evidence="1">
    <location>
        <begin position="53"/>
        <end position="63"/>
    </location>
</feature>
<protein>
    <submittedName>
        <fullName evidence="2">Uncharacterized protein</fullName>
    </submittedName>
</protein>
<accession>A0AAV4QPH1</accession>
<reference evidence="2 3" key="1">
    <citation type="submission" date="2021-06" db="EMBL/GenBank/DDBJ databases">
        <title>Caerostris extrusa draft genome.</title>
        <authorList>
            <person name="Kono N."/>
            <person name="Arakawa K."/>
        </authorList>
    </citation>
    <scope>NUCLEOTIDE SEQUENCE [LARGE SCALE GENOMIC DNA]</scope>
</reference>
<dbReference type="Proteomes" id="UP001054945">
    <property type="component" value="Unassembled WGS sequence"/>
</dbReference>
<dbReference type="AlphaFoldDB" id="A0AAV4QPH1"/>
<name>A0AAV4QPH1_CAEEX</name>
<organism evidence="2 3">
    <name type="scientific">Caerostris extrusa</name>
    <name type="common">Bark spider</name>
    <name type="synonym">Caerostris bankana</name>
    <dbReference type="NCBI Taxonomy" id="172846"/>
    <lineage>
        <taxon>Eukaryota</taxon>
        <taxon>Metazoa</taxon>
        <taxon>Ecdysozoa</taxon>
        <taxon>Arthropoda</taxon>
        <taxon>Chelicerata</taxon>
        <taxon>Arachnida</taxon>
        <taxon>Araneae</taxon>
        <taxon>Araneomorphae</taxon>
        <taxon>Entelegynae</taxon>
        <taxon>Araneoidea</taxon>
        <taxon>Araneidae</taxon>
        <taxon>Caerostris</taxon>
    </lineage>
</organism>
<evidence type="ECO:0000313" key="2">
    <source>
        <dbReference type="EMBL" id="GIY09950.1"/>
    </source>
</evidence>
<proteinExistence type="predicted"/>